<dbReference type="EMBL" id="CP111013">
    <property type="protein sequence ID" value="WAQ96816.1"/>
    <property type="molecule type" value="Genomic_DNA"/>
</dbReference>
<protein>
    <submittedName>
        <fullName evidence="1">Uncharacterized protein</fullName>
    </submittedName>
</protein>
<sequence length="216" mass="25340">MFATSKLQGMFTYEQERKENTAEKISEIERIKKKAQYISWYVISTSRSRKVVKKLEMSNAILAEVRDAVQKTKSQSERGVIMRVISGKILKKYKCLDTVRKQTGLGRKGMTMRSAKLEILPNPETVGKTINMDGIMDILSKLDHSEKVTFEKWQRVNDDDDGKKRMKIVKVEMEKVEFQFKTTNLKTKHLMVRSMSLQLERLFWPNMTEKFTWEKS</sequence>
<evidence type="ECO:0000313" key="2">
    <source>
        <dbReference type="Proteomes" id="UP001164746"/>
    </source>
</evidence>
<name>A0ABY7DJM9_MYAAR</name>
<proteinExistence type="predicted"/>
<gene>
    <name evidence="1" type="ORF">MAR_029506</name>
</gene>
<reference evidence="1" key="1">
    <citation type="submission" date="2022-11" db="EMBL/GenBank/DDBJ databases">
        <title>Centuries of genome instability and evolution in soft-shell clam transmissible cancer (bioRxiv).</title>
        <authorList>
            <person name="Hart S.F.M."/>
            <person name="Yonemitsu M.A."/>
            <person name="Giersch R.M."/>
            <person name="Beal B.F."/>
            <person name="Arriagada G."/>
            <person name="Davis B.W."/>
            <person name="Ostrander E.A."/>
            <person name="Goff S.P."/>
            <person name="Metzger M.J."/>
        </authorList>
    </citation>
    <scope>NUCLEOTIDE SEQUENCE</scope>
    <source>
        <strain evidence="1">MELC-2E11</strain>
        <tissue evidence="1">Siphon/mantle</tissue>
    </source>
</reference>
<organism evidence="1 2">
    <name type="scientific">Mya arenaria</name>
    <name type="common">Soft-shell clam</name>
    <dbReference type="NCBI Taxonomy" id="6604"/>
    <lineage>
        <taxon>Eukaryota</taxon>
        <taxon>Metazoa</taxon>
        <taxon>Spiralia</taxon>
        <taxon>Lophotrochozoa</taxon>
        <taxon>Mollusca</taxon>
        <taxon>Bivalvia</taxon>
        <taxon>Autobranchia</taxon>
        <taxon>Heteroconchia</taxon>
        <taxon>Euheterodonta</taxon>
        <taxon>Imparidentia</taxon>
        <taxon>Neoheterodontei</taxon>
        <taxon>Myida</taxon>
        <taxon>Myoidea</taxon>
        <taxon>Myidae</taxon>
        <taxon>Mya</taxon>
    </lineage>
</organism>
<keyword evidence="2" id="KW-1185">Reference proteome</keyword>
<evidence type="ECO:0000313" key="1">
    <source>
        <dbReference type="EMBL" id="WAQ96816.1"/>
    </source>
</evidence>
<dbReference type="Proteomes" id="UP001164746">
    <property type="component" value="Chromosome 2"/>
</dbReference>
<accession>A0ABY7DJM9</accession>